<protein>
    <submittedName>
        <fullName evidence="2">ParB N-terminal domain-containing protein</fullName>
    </submittedName>
</protein>
<dbReference type="Gene3D" id="3.90.1530.10">
    <property type="entry name" value="Conserved hypothetical protein from pyrococcus furiosus pfu- 392566-001, ParB domain"/>
    <property type="match status" value="1"/>
</dbReference>
<proteinExistence type="predicted"/>
<dbReference type="PANTHER" id="PTHR33375:SF1">
    <property type="entry name" value="CHROMOSOME-PARTITIONING PROTEIN PARB-RELATED"/>
    <property type="match status" value="1"/>
</dbReference>
<organism evidence="2 3">
    <name type="scientific">Candidatus Desulfolinea nitratireducens</name>
    <dbReference type="NCBI Taxonomy" id="2841698"/>
    <lineage>
        <taxon>Bacteria</taxon>
        <taxon>Bacillati</taxon>
        <taxon>Chloroflexota</taxon>
        <taxon>Anaerolineae</taxon>
        <taxon>Anaerolineales</taxon>
        <taxon>Anaerolineales incertae sedis</taxon>
        <taxon>Candidatus Desulfolinea</taxon>
    </lineage>
</organism>
<dbReference type="InterPro" id="IPR050336">
    <property type="entry name" value="Chromosome_partition/occlusion"/>
</dbReference>
<evidence type="ECO:0000313" key="2">
    <source>
        <dbReference type="EMBL" id="MBC8334101.1"/>
    </source>
</evidence>
<feature type="domain" description="ParB-like N-terminal" evidence="1">
    <location>
        <begin position="2"/>
        <end position="88"/>
    </location>
</feature>
<evidence type="ECO:0000259" key="1">
    <source>
        <dbReference type="SMART" id="SM00470"/>
    </source>
</evidence>
<sequence>MKNILITEIAVEEARLSHQLARAVATEGVIVPIVLATKKAPSGLYPILDGRRRVLASIKAGYTEVPAIFLDRGPEITLLLHATRRNNPVSELKAVRAMMEQGMSESQIARAGYMAVQRIRKLAKLNRLEPEIAARVEKGDVSPTVAFEIAAYLTPESQRELAGEEKITGSLIQEYRSAGRGQDALAGLQVIEQPRPATMDEMLAELSVETLQAVLEELPAEPHFAIWQAKLNQAIRVLTVAMPVEVRM</sequence>
<dbReference type="InterPro" id="IPR036086">
    <property type="entry name" value="ParB/Sulfiredoxin_sf"/>
</dbReference>
<gene>
    <name evidence="2" type="ORF">H8E29_02450</name>
</gene>
<dbReference type="SMART" id="SM00470">
    <property type="entry name" value="ParB"/>
    <property type="match status" value="1"/>
</dbReference>
<dbReference type="InterPro" id="IPR003115">
    <property type="entry name" value="ParB_N"/>
</dbReference>
<dbReference type="Pfam" id="PF02195">
    <property type="entry name" value="ParB_N"/>
    <property type="match status" value="1"/>
</dbReference>
<dbReference type="AlphaFoldDB" id="A0A8J6NG66"/>
<dbReference type="SUPFAM" id="SSF110849">
    <property type="entry name" value="ParB/Sulfiredoxin"/>
    <property type="match status" value="1"/>
</dbReference>
<dbReference type="SUPFAM" id="SSF109709">
    <property type="entry name" value="KorB DNA-binding domain-like"/>
    <property type="match status" value="1"/>
</dbReference>
<dbReference type="Gene3D" id="1.10.10.2830">
    <property type="match status" value="1"/>
</dbReference>
<evidence type="ECO:0000313" key="3">
    <source>
        <dbReference type="Proteomes" id="UP000614469"/>
    </source>
</evidence>
<dbReference type="GO" id="GO:0005694">
    <property type="term" value="C:chromosome"/>
    <property type="evidence" value="ECO:0007669"/>
    <property type="project" value="TreeGrafter"/>
</dbReference>
<comment type="caution">
    <text evidence="2">The sequence shown here is derived from an EMBL/GenBank/DDBJ whole genome shotgun (WGS) entry which is preliminary data.</text>
</comment>
<reference evidence="2 3" key="1">
    <citation type="submission" date="2020-08" db="EMBL/GenBank/DDBJ databases">
        <title>Bridging the membrane lipid divide: bacteria of the FCB group superphylum have the potential to synthesize archaeal ether lipids.</title>
        <authorList>
            <person name="Villanueva L."/>
            <person name="Von Meijenfeldt F.A.B."/>
            <person name="Westbye A.B."/>
            <person name="Yadav S."/>
            <person name="Hopmans E.C."/>
            <person name="Dutilh B.E."/>
            <person name="Sinninghe Damste J.S."/>
        </authorList>
    </citation>
    <scope>NUCLEOTIDE SEQUENCE [LARGE SCALE GENOMIC DNA]</scope>
    <source>
        <strain evidence="2">NIOZ-UU36</strain>
    </source>
</reference>
<dbReference type="PANTHER" id="PTHR33375">
    <property type="entry name" value="CHROMOSOME-PARTITIONING PROTEIN PARB-RELATED"/>
    <property type="match status" value="1"/>
</dbReference>
<name>A0A8J6NG66_9CHLR</name>
<dbReference type="EMBL" id="JACNJN010000047">
    <property type="protein sequence ID" value="MBC8334101.1"/>
    <property type="molecule type" value="Genomic_DNA"/>
</dbReference>
<dbReference type="GO" id="GO:0007059">
    <property type="term" value="P:chromosome segregation"/>
    <property type="evidence" value="ECO:0007669"/>
    <property type="project" value="TreeGrafter"/>
</dbReference>
<accession>A0A8J6NG66</accession>
<dbReference type="Proteomes" id="UP000614469">
    <property type="component" value="Unassembled WGS sequence"/>
</dbReference>